<evidence type="ECO:0000313" key="2">
    <source>
        <dbReference type="Proteomes" id="UP000184172"/>
    </source>
</evidence>
<protein>
    <recommendedName>
        <fullName evidence="3">Hydrolase</fullName>
    </recommendedName>
</protein>
<dbReference type="Proteomes" id="UP000184172">
    <property type="component" value="Unassembled WGS sequence"/>
</dbReference>
<proteinExistence type="predicted"/>
<dbReference type="InterPro" id="IPR023214">
    <property type="entry name" value="HAD_sf"/>
</dbReference>
<dbReference type="STRING" id="797419.SAMN05216556_10980"/>
<dbReference type="InterPro" id="IPR036412">
    <property type="entry name" value="HAD-like_sf"/>
</dbReference>
<evidence type="ECO:0000313" key="1">
    <source>
        <dbReference type="EMBL" id="SHJ00510.1"/>
    </source>
</evidence>
<keyword evidence="2" id="KW-1185">Reference proteome</keyword>
<dbReference type="RefSeq" id="WP_073216957.1">
    <property type="nucleotide sequence ID" value="NZ_FNNS01000009.1"/>
</dbReference>
<name>A0A1M6FSA5_9FLAO</name>
<dbReference type="EMBL" id="FQYV01000008">
    <property type="protein sequence ID" value="SHJ00510.1"/>
    <property type="molecule type" value="Genomic_DNA"/>
</dbReference>
<dbReference type="NCBIfam" id="NF046079">
    <property type="entry name" value="HAD_phos_BT0820"/>
    <property type="match status" value="1"/>
</dbReference>
<dbReference type="PIRSF" id="PIRSF020079">
    <property type="entry name" value="UCP020079"/>
    <property type="match status" value="1"/>
</dbReference>
<dbReference type="OrthoDB" id="5431039at2"/>
<dbReference type="Gene3D" id="3.40.50.1000">
    <property type="entry name" value="HAD superfamily/HAD-like"/>
    <property type="match status" value="1"/>
</dbReference>
<sequence>MKYESFLIAVDFDGTIVEDDYPRIGRPIIFAFETMKKLQEKGHRLILWTYRRGKALEDAVAFCRQNGIEFYAVNKSFPEEQFDGTYSRKINADIFIDDRNFGGMRDWGEIYLNLVGENKNQPSAIKKQKKGWLSFFRK</sequence>
<dbReference type="AlphaFoldDB" id="A0A1M6FSA5"/>
<gene>
    <name evidence="1" type="ORF">SAMN04487908_10836</name>
</gene>
<evidence type="ECO:0008006" key="3">
    <source>
        <dbReference type="Google" id="ProtNLM"/>
    </source>
</evidence>
<organism evidence="1 2">
    <name type="scientific">Aequorivita viscosa</name>
    <dbReference type="NCBI Taxonomy" id="797419"/>
    <lineage>
        <taxon>Bacteria</taxon>
        <taxon>Pseudomonadati</taxon>
        <taxon>Bacteroidota</taxon>
        <taxon>Flavobacteriia</taxon>
        <taxon>Flavobacteriales</taxon>
        <taxon>Flavobacteriaceae</taxon>
        <taxon>Aequorivita</taxon>
    </lineage>
</organism>
<accession>A0A1M6FSA5</accession>
<reference evidence="2" key="1">
    <citation type="submission" date="2016-11" db="EMBL/GenBank/DDBJ databases">
        <authorList>
            <person name="Varghese N."/>
            <person name="Submissions S."/>
        </authorList>
    </citation>
    <scope>NUCLEOTIDE SEQUENCE [LARGE SCALE GENOMIC DNA]</scope>
    <source>
        <strain evidence="2">DSM 26349</strain>
    </source>
</reference>
<dbReference type="SUPFAM" id="SSF56784">
    <property type="entry name" value="HAD-like"/>
    <property type="match status" value="1"/>
</dbReference>
<dbReference type="InterPro" id="IPR016769">
    <property type="entry name" value="Phage_SP01_Orf1"/>
</dbReference>